<feature type="transmembrane region" description="Helical" evidence="1">
    <location>
        <begin position="172"/>
        <end position="190"/>
    </location>
</feature>
<keyword evidence="1" id="KW-1133">Transmembrane helix</keyword>
<dbReference type="InterPro" id="IPR016035">
    <property type="entry name" value="Acyl_Trfase/lysoPLipase"/>
</dbReference>
<evidence type="ECO:0000313" key="3">
    <source>
        <dbReference type="Proteomes" id="UP001249851"/>
    </source>
</evidence>
<reference evidence="2" key="2">
    <citation type="journal article" date="2023" name="Science">
        <title>Genomic signatures of disease resistance in endangered staghorn corals.</title>
        <authorList>
            <person name="Vollmer S.V."/>
            <person name="Selwyn J.D."/>
            <person name="Despard B.A."/>
            <person name="Roesel C.L."/>
        </authorList>
    </citation>
    <scope>NUCLEOTIDE SEQUENCE</scope>
    <source>
        <strain evidence="2">K2</strain>
    </source>
</reference>
<feature type="transmembrane region" description="Helical" evidence="1">
    <location>
        <begin position="229"/>
        <end position="249"/>
    </location>
</feature>
<feature type="transmembrane region" description="Helical" evidence="1">
    <location>
        <begin position="294"/>
        <end position="318"/>
    </location>
</feature>
<evidence type="ECO:0008006" key="4">
    <source>
        <dbReference type="Google" id="ProtNLM"/>
    </source>
</evidence>
<feature type="transmembrane region" description="Helical" evidence="1">
    <location>
        <begin position="202"/>
        <end position="223"/>
    </location>
</feature>
<proteinExistence type="predicted"/>
<accession>A0AAD9Q7J9</accession>
<reference evidence="2" key="1">
    <citation type="journal article" date="2023" name="G3 (Bethesda)">
        <title>Whole genome assembly and annotation of the endangered Caribbean coral Acropora cervicornis.</title>
        <authorList>
            <person name="Selwyn J.D."/>
            <person name="Vollmer S.V."/>
        </authorList>
    </citation>
    <scope>NUCLEOTIDE SEQUENCE</scope>
    <source>
        <strain evidence="2">K2</strain>
    </source>
</reference>
<feature type="transmembrane region" description="Helical" evidence="1">
    <location>
        <begin position="98"/>
        <end position="127"/>
    </location>
</feature>
<keyword evidence="1" id="KW-0472">Membrane</keyword>
<dbReference type="Gene3D" id="3.40.1090.10">
    <property type="entry name" value="Cytosolic phospholipase A2 catalytic domain"/>
    <property type="match status" value="1"/>
</dbReference>
<comment type="caution">
    <text evidence="2">The sequence shown here is derived from an EMBL/GenBank/DDBJ whole genome shotgun (WGS) entry which is preliminary data.</text>
</comment>
<dbReference type="Proteomes" id="UP001249851">
    <property type="component" value="Unassembled WGS sequence"/>
</dbReference>
<keyword evidence="1" id="KW-0812">Transmembrane</keyword>
<dbReference type="AlphaFoldDB" id="A0AAD9Q7J9"/>
<gene>
    <name evidence="2" type="ORF">P5673_022029</name>
</gene>
<organism evidence="2 3">
    <name type="scientific">Acropora cervicornis</name>
    <name type="common">Staghorn coral</name>
    <dbReference type="NCBI Taxonomy" id="6130"/>
    <lineage>
        <taxon>Eukaryota</taxon>
        <taxon>Metazoa</taxon>
        <taxon>Cnidaria</taxon>
        <taxon>Anthozoa</taxon>
        <taxon>Hexacorallia</taxon>
        <taxon>Scleractinia</taxon>
        <taxon>Astrocoeniina</taxon>
        <taxon>Acroporidae</taxon>
        <taxon>Acropora</taxon>
    </lineage>
</organism>
<feature type="transmembrane region" description="Helical" evidence="1">
    <location>
        <begin position="522"/>
        <end position="544"/>
    </location>
</feature>
<name>A0AAD9Q7J9_ACRCE</name>
<dbReference type="SUPFAM" id="SSF52151">
    <property type="entry name" value="FabD/lysophospholipase-like"/>
    <property type="match status" value="1"/>
</dbReference>
<feature type="transmembrane region" description="Helical" evidence="1">
    <location>
        <begin position="256"/>
        <end position="274"/>
    </location>
</feature>
<dbReference type="EMBL" id="JARQWQ010000058">
    <property type="protein sequence ID" value="KAK2556029.1"/>
    <property type="molecule type" value="Genomic_DNA"/>
</dbReference>
<sequence>MEENKTTTGLAFSGGGIRSAALCSGVLRRLLHRGVHVDYVSCVSGGNYTAAAYLDWKYRNDKTDDHAWHQQFFEHMRKRVGYLCDWQRHGGLQGVLDTIIMVALLLTVNLVIPCVMYSAGAFTVAVITDIALGKILRQGFECEGRNATTSARGRRCIASCVQFDMTDPKVRGQSILFASLAIIFCICYVAKKVFFTHKIHTFFRLGQIISAFTLAFTFIPWLIHQFSDVLPRWLKISVFVLSIFFWLGFPPLRKKTSCAIVSYFYAFVITWRVYQCRTFFLPEYTEELFYELLLISSFLIWMSPYLGIFKSLSTFIYYKWRLQKAFFTRQSVGSHGCRGISCKDFFPIFSCFPCCRTKHDPNIHPLNMSDLQDVTPQYVSNVAVDYWRLNSSSQSAPPFAVMSMSPHEIQRIDQPGHAVDLSLSPDANQRIDQSGHTVNLALSSDEDQLIDQPGHTGNLSPSPNPTSPIDCQPENKLYLSPNNVSQVDAMLLALLIQSIAAFPVMFIALVALVDWDIKSEEFYVWVVTVVFSLFFLLVSPWCHVHLYQVRFLREVLKVENIGPNPPAILSLSDGARLEKYGLLYLLKKRLKKILIVDGSFIAQEADYSEDILKSMDQARELLHCEFLSFDGRDVKEHLRKEYLEAPREHGKRRHFRFLVQYFNKEHDGSYSMASAGEVMIIAPRHPSMGVAPPDGMGTTWADYGENLDPNVWGPGPFLSAEEVDRLTFCCCECCHTSFGCVSQISKMLCLGFPSTSTLNQFFTPSLFTAYHREGYRACAESNAEEFLYVHDQAGGQANNIV</sequence>
<protein>
    <recommendedName>
        <fullName evidence="4">PNPLA domain-containing protein</fullName>
    </recommendedName>
</protein>
<keyword evidence="3" id="KW-1185">Reference proteome</keyword>
<evidence type="ECO:0000256" key="1">
    <source>
        <dbReference type="SAM" id="Phobius"/>
    </source>
</evidence>
<feature type="transmembrane region" description="Helical" evidence="1">
    <location>
        <begin position="489"/>
        <end position="510"/>
    </location>
</feature>
<evidence type="ECO:0000313" key="2">
    <source>
        <dbReference type="EMBL" id="KAK2556029.1"/>
    </source>
</evidence>